<evidence type="ECO:0000313" key="2">
    <source>
        <dbReference type="Proteomes" id="UP000790377"/>
    </source>
</evidence>
<sequence>TERLIEWCKANDTHRVALFSDSTKDAKAAGRGKRTAQKPKLFYYQMIARAVFAEDEDPAIKLAFQETPEVFWKPVASRFATLKHKYKNFNDHLGKTGVGRMMVDDLMDDTDTK</sequence>
<evidence type="ECO:0000313" key="1">
    <source>
        <dbReference type="EMBL" id="KAH7905781.1"/>
    </source>
</evidence>
<feature type="non-terminal residue" evidence="1">
    <location>
        <position position="1"/>
    </location>
</feature>
<reference evidence="1" key="1">
    <citation type="journal article" date="2021" name="New Phytol.">
        <title>Evolutionary innovations through gain and loss of genes in the ectomycorrhizal Boletales.</title>
        <authorList>
            <person name="Wu G."/>
            <person name="Miyauchi S."/>
            <person name="Morin E."/>
            <person name="Kuo A."/>
            <person name="Drula E."/>
            <person name="Varga T."/>
            <person name="Kohler A."/>
            <person name="Feng B."/>
            <person name="Cao Y."/>
            <person name="Lipzen A."/>
            <person name="Daum C."/>
            <person name="Hundley H."/>
            <person name="Pangilinan J."/>
            <person name="Johnson J."/>
            <person name="Barry K."/>
            <person name="LaButti K."/>
            <person name="Ng V."/>
            <person name="Ahrendt S."/>
            <person name="Min B."/>
            <person name="Choi I.G."/>
            <person name="Park H."/>
            <person name="Plett J.M."/>
            <person name="Magnuson J."/>
            <person name="Spatafora J.W."/>
            <person name="Nagy L.G."/>
            <person name="Henrissat B."/>
            <person name="Grigoriev I.V."/>
            <person name="Yang Z.L."/>
            <person name="Xu J."/>
            <person name="Martin F.M."/>
        </authorList>
    </citation>
    <scope>NUCLEOTIDE SEQUENCE</scope>
    <source>
        <strain evidence="1">ATCC 28755</strain>
    </source>
</reference>
<gene>
    <name evidence="1" type="ORF">BJ138DRAFT_1017238</name>
</gene>
<organism evidence="1 2">
    <name type="scientific">Hygrophoropsis aurantiaca</name>
    <dbReference type="NCBI Taxonomy" id="72124"/>
    <lineage>
        <taxon>Eukaryota</taxon>
        <taxon>Fungi</taxon>
        <taxon>Dikarya</taxon>
        <taxon>Basidiomycota</taxon>
        <taxon>Agaricomycotina</taxon>
        <taxon>Agaricomycetes</taxon>
        <taxon>Agaricomycetidae</taxon>
        <taxon>Boletales</taxon>
        <taxon>Coniophorineae</taxon>
        <taxon>Hygrophoropsidaceae</taxon>
        <taxon>Hygrophoropsis</taxon>
    </lineage>
</organism>
<dbReference type="EMBL" id="MU268124">
    <property type="protein sequence ID" value="KAH7905781.1"/>
    <property type="molecule type" value="Genomic_DNA"/>
</dbReference>
<keyword evidence="2" id="KW-1185">Reference proteome</keyword>
<comment type="caution">
    <text evidence="1">The sequence shown here is derived from an EMBL/GenBank/DDBJ whole genome shotgun (WGS) entry which is preliminary data.</text>
</comment>
<proteinExistence type="predicted"/>
<accession>A0ACB7ZXF1</accession>
<dbReference type="Proteomes" id="UP000790377">
    <property type="component" value="Unassembled WGS sequence"/>
</dbReference>
<protein>
    <submittedName>
        <fullName evidence="1">Uncharacterized protein</fullName>
    </submittedName>
</protein>
<name>A0ACB7ZXF1_9AGAM</name>